<proteinExistence type="predicted"/>
<reference evidence="1" key="1">
    <citation type="journal article" date="2021" name="Front. Microbiol.">
        <title>Comprehensive Comparative Genomics and Phenotyping of Methylobacterium Species.</title>
        <authorList>
            <person name="Alessa O."/>
            <person name="Ogura Y."/>
            <person name="Fujitani Y."/>
            <person name="Takami H."/>
            <person name="Hayashi T."/>
            <person name="Sahin N."/>
            <person name="Tani A."/>
        </authorList>
    </citation>
    <scope>NUCLEOTIDE SEQUENCE</scope>
    <source>
        <strain evidence="1">DSM 17168</strain>
    </source>
</reference>
<dbReference type="EMBL" id="BPQQ01000005">
    <property type="protein sequence ID" value="GJD98661.1"/>
    <property type="molecule type" value="Genomic_DNA"/>
</dbReference>
<organism evidence="1 2">
    <name type="scientific">Methylobacterium isbiliense</name>
    <dbReference type="NCBI Taxonomy" id="315478"/>
    <lineage>
        <taxon>Bacteria</taxon>
        <taxon>Pseudomonadati</taxon>
        <taxon>Pseudomonadota</taxon>
        <taxon>Alphaproteobacteria</taxon>
        <taxon>Hyphomicrobiales</taxon>
        <taxon>Methylobacteriaceae</taxon>
        <taxon>Methylobacterium</taxon>
    </lineage>
</organism>
<dbReference type="Proteomes" id="UP001055153">
    <property type="component" value="Unassembled WGS sequence"/>
</dbReference>
<evidence type="ECO:0000313" key="1">
    <source>
        <dbReference type="EMBL" id="GJD98661.1"/>
    </source>
</evidence>
<accession>A0ABQ4S675</accession>
<name>A0ABQ4S675_9HYPH</name>
<keyword evidence="2" id="KW-1185">Reference proteome</keyword>
<reference evidence="1" key="2">
    <citation type="submission" date="2021-08" db="EMBL/GenBank/DDBJ databases">
        <authorList>
            <person name="Tani A."/>
            <person name="Ola A."/>
            <person name="Ogura Y."/>
            <person name="Katsura K."/>
            <person name="Hayashi T."/>
        </authorList>
    </citation>
    <scope>NUCLEOTIDE SEQUENCE</scope>
    <source>
        <strain evidence="1">DSM 17168</strain>
    </source>
</reference>
<protein>
    <submittedName>
        <fullName evidence="1">Uncharacterized protein</fullName>
    </submittedName>
</protein>
<gene>
    <name evidence="1" type="ORF">GMJLKIPL_0572</name>
</gene>
<sequence>MPESRETVSWIGLHAVTLTLRTLISDAKVLTGRTSGGSNRCSTSAWRCGTAA</sequence>
<comment type="caution">
    <text evidence="1">The sequence shown here is derived from an EMBL/GenBank/DDBJ whole genome shotgun (WGS) entry which is preliminary data.</text>
</comment>
<evidence type="ECO:0000313" key="2">
    <source>
        <dbReference type="Proteomes" id="UP001055153"/>
    </source>
</evidence>